<sequence>MPLYVVRHAHAGSRSAWLEDDRLRPLSDKGWLQAKAIAERIAPLGPSVLLTSPYLRCQQTLEPLGELCGLTVQHDARLEEDSPLERSLAAIEDAPDNAVLCSHGDVIPDFINGLIRRGMDMHNSPLALRKASAFVLHHVNGLFTHAEYWEPPAFQSN</sequence>
<reference evidence="1" key="1">
    <citation type="submission" date="2020-05" db="EMBL/GenBank/DDBJ databases">
        <authorList>
            <person name="Chiriac C."/>
            <person name="Salcher M."/>
            <person name="Ghai R."/>
            <person name="Kavagutti S V."/>
        </authorList>
    </citation>
    <scope>NUCLEOTIDE SEQUENCE</scope>
</reference>
<dbReference type="SMART" id="SM00855">
    <property type="entry name" value="PGAM"/>
    <property type="match status" value="1"/>
</dbReference>
<proteinExistence type="predicted"/>
<dbReference type="SUPFAM" id="SSF53254">
    <property type="entry name" value="Phosphoglycerate mutase-like"/>
    <property type="match status" value="1"/>
</dbReference>
<gene>
    <name evidence="1" type="ORF">UFOPK2295_00067</name>
</gene>
<accession>A0A6J6LC42</accession>
<organism evidence="1">
    <name type="scientific">freshwater metagenome</name>
    <dbReference type="NCBI Taxonomy" id="449393"/>
    <lineage>
        <taxon>unclassified sequences</taxon>
        <taxon>metagenomes</taxon>
        <taxon>ecological metagenomes</taxon>
    </lineage>
</organism>
<dbReference type="InterPro" id="IPR013078">
    <property type="entry name" value="His_Pase_superF_clade-1"/>
</dbReference>
<dbReference type="CDD" id="cd07067">
    <property type="entry name" value="HP_PGM_like"/>
    <property type="match status" value="1"/>
</dbReference>
<name>A0A6J6LC42_9ZZZZ</name>
<protein>
    <submittedName>
        <fullName evidence="1">Unannotated protein</fullName>
    </submittedName>
</protein>
<dbReference type="EMBL" id="CAEZWV010000001">
    <property type="protein sequence ID" value="CAB4659547.1"/>
    <property type="molecule type" value="Genomic_DNA"/>
</dbReference>
<dbReference type="AlphaFoldDB" id="A0A6J6LC42"/>
<dbReference type="Gene3D" id="3.40.50.1240">
    <property type="entry name" value="Phosphoglycerate mutase-like"/>
    <property type="match status" value="1"/>
</dbReference>
<dbReference type="InterPro" id="IPR029033">
    <property type="entry name" value="His_PPase_superfam"/>
</dbReference>
<dbReference type="Pfam" id="PF00300">
    <property type="entry name" value="His_Phos_1"/>
    <property type="match status" value="1"/>
</dbReference>
<evidence type="ECO:0000313" key="1">
    <source>
        <dbReference type="EMBL" id="CAB4659547.1"/>
    </source>
</evidence>